<feature type="compositionally biased region" description="Polar residues" evidence="1">
    <location>
        <begin position="30"/>
        <end position="40"/>
    </location>
</feature>
<dbReference type="EMBL" id="JAYMYQ010000010">
    <property type="protein sequence ID" value="KAK7307625.1"/>
    <property type="molecule type" value="Genomic_DNA"/>
</dbReference>
<evidence type="ECO:0000313" key="2">
    <source>
        <dbReference type="EMBL" id="KAK7307625.1"/>
    </source>
</evidence>
<proteinExistence type="predicted"/>
<reference evidence="2 3" key="1">
    <citation type="submission" date="2024-01" db="EMBL/GenBank/DDBJ databases">
        <title>The genomes of 5 underutilized Papilionoideae crops provide insights into root nodulation and disease resistanc.</title>
        <authorList>
            <person name="Jiang F."/>
        </authorList>
    </citation>
    <scope>NUCLEOTIDE SEQUENCE [LARGE SCALE GENOMIC DNA]</scope>
    <source>
        <strain evidence="2">LVBAO_FW01</strain>
        <tissue evidence="2">Leaves</tissue>
    </source>
</reference>
<name>A0AAN9PPT9_CANGL</name>
<dbReference type="Proteomes" id="UP001367508">
    <property type="component" value="Unassembled WGS sequence"/>
</dbReference>
<organism evidence="2 3">
    <name type="scientific">Canavalia gladiata</name>
    <name type="common">Sword bean</name>
    <name type="synonym">Dolichos gladiatus</name>
    <dbReference type="NCBI Taxonomy" id="3824"/>
    <lineage>
        <taxon>Eukaryota</taxon>
        <taxon>Viridiplantae</taxon>
        <taxon>Streptophyta</taxon>
        <taxon>Embryophyta</taxon>
        <taxon>Tracheophyta</taxon>
        <taxon>Spermatophyta</taxon>
        <taxon>Magnoliopsida</taxon>
        <taxon>eudicotyledons</taxon>
        <taxon>Gunneridae</taxon>
        <taxon>Pentapetalae</taxon>
        <taxon>rosids</taxon>
        <taxon>fabids</taxon>
        <taxon>Fabales</taxon>
        <taxon>Fabaceae</taxon>
        <taxon>Papilionoideae</taxon>
        <taxon>50 kb inversion clade</taxon>
        <taxon>NPAAA clade</taxon>
        <taxon>indigoferoid/millettioid clade</taxon>
        <taxon>Phaseoleae</taxon>
        <taxon>Canavalia</taxon>
    </lineage>
</organism>
<evidence type="ECO:0000256" key="1">
    <source>
        <dbReference type="SAM" id="MobiDB-lite"/>
    </source>
</evidence>
<sequence length="79" mass="8999">MLWTNDLEDCFVDKSVIKKQNGSYDKVSDHSNWSMPSQKPSRSDLIPNFVAKKQSPPSGSGCRKGTEEKKKNRHTHTIH</sequence>
<dbReference type="AlphaFoldDB" id="A0AAN9PPT9"/>
<protein>
    <submittedName>
        <fullName evidence="2">Uncharacterized protein</fullName>
    </submittedName>
</protein>
<evidence type="ECO:0000313" key="3">
    <source>
        <dbReference type="Proteomes" id="UP001367508"/>
    </source>
</evidence>
<comment type="caution">
    <text evidence="2">The sequence shown here is derived from an EMBL/GenBank/DDBJ whole genome shotgun (WGS) entry which is preliminary data.</text>
</comment>
<gene>
    <name evidence="2" type="ORF">VNO77_40861</name>
</gene>
<accession>A0AAN9PPT9</accession>
<keyword evidence="3" id="KW-1185">Reference proteome</keyword>
<feature type="region of interest" description="Disordered" evidence="1">
    <location>
        <begin position="21"/>
        <end position="79"/>
    </location>
</feature>